<evidence type="ECO:0000313" key="17">
    <source>
        <dbReference type="EMBL" id="TFY53379.1"/>
    </source>
</evidence>
<dbReference type="PROSITE" id="PS50255">
    <property type="entry name" value="CYTOCHROME_B5_2"/>
    <property type="match status" value="1"/>
</dbReference>
<keyword evidence="8" id="KW-0812">Transmembrane</keyword>
<proteinExistence type="inferred from homology"/>
<evidence type="ECO:0000256" key="10">
    <source>
        <dbReference type="ARBA" id="ARBA00022919"/>
    </source>
</evidence>
<keyword evidence="10" id="KW-0746">Sphingolipid metabolism</keyword>
<comment type="similarity">
    <text evidence="4">Belongs to the fatty acid desaturase type 1 family.</text>
</comment>
<keyword evidence="7" id="KW-0349">Heme</keyword>
<dbReference type="Gene3D" id="3.10.120.10">
    <property type="entry name" value="Cytochrome b5-like heme/steroid binding domain"/>
    <property type="match status" value="1"/>
</dbReference>
<evidence type="ECO:0000256" key="9">
    <source>
        <dbReference type="ARBA" id="ARBA00022723"/>
    </source>
</evidence>
<dbReference type="Proteomes" id="UP000298327">
    <property type="component" value="Unassembled WGS sequence"/>
</dbReference>
<evidence type="ECO:0000313" key="18">
    <source>
        <dbReference type="Proteomes" id="UP000298327"/>
    </source>
</evidence>
<dbReference type="InterPro" id="IPR005804">
    <property type="entry name" value="FA_desaturase_dom"/>
</dbReference>
<reference evidence="17 18" key="1">
    <citation type="submission" date="2019-02" db="EMBL/GenBank/DDBJ databases">
        <title>Genome sequencing of the rare red list fungi Dentipellis fragilis.</title>
        <authorList>
            <person name="Buettner E."/>
            <person name="Kellner H."/>
        </authorList>
    </citation>
    <scope>NUCLEOTIDE SEQUENCE [LARGE SCALE GENOMIC DNA]</scope>
    <source>
        <strain evidence="17 18">DSM 105465</strain>
    </source>
</reference>
<dbReference type="SMART" id="SM01117">
    <property type="entry name" value="Cyt-b5"/>
    <property type="match status" value="1"/>
</dbReference>
<name>A0A4Y9XXR9_9AGAM</name>
<evidence type="ECO:0000256" key="4">
    <source>
        <dbReference type="ARBA" id="ARBA00009295"/>
    </source>
</evidence>
<dbReference type="GO" id="GO:0016020">
    <property type="term" value="C:membrane"/>
    <property type="evidence" value="ECO:0007669"/>
    <property type="project" value="UniProtKB-SubCell"/>
</dbReference>
<keyword evidence="12" id="KW-0560">Oxidoreductase</keyword>
<dbReference type="InterPro" id="IPR001199">
    <property type="entry name" value="Cyt_B5-like_heme/steroid-bd"/>
</dbReference>
<evidence type="ECO:0000259" key="16">
    <source>
        <dbReference type="PROSITE" id="PS50255"/>
    </source>
</evidence>
<dbReference type="EC" id="1.14.19.18" evidence="5"/>
<evidence type="ECO:0000256" key="15">
    <source>
        <dbReference type="ARBA" id="ARBA00023136"/>
    </source>
</evidence>
<keyword evidence="18" id="KW-1185">Reference proteome</keyword>
<dbReference type="InterPro" id="IPR036400">
    <property type="entry name" value="Cyt_B5-like_heme/steroid_sf"/>
</dbReference>
<dbReference type="OrthoDB" id="260091at2759"/>
<gene>
    <name evidence="17" type="ORF">EVG20_g10144</name>
</gene>
<organism evidence="17 18">
    <name type="scientific">Dentipellis fragilis</name>
    <dbReference type="NCBI Taxonomy" id="205917"/>
    <lineage>
        <taxon>Eukaryota</taxon>
        <taxon>Fungi</taxon>
        <taxon>Dikarya</taxon>
        <taxon>Basidiomycota</taxon>
        <taxon>Agaricomycotina</taxon>
        <taxon>Agaricomycetes</taxon>
        <taxon>Russulales</taxon>
        <taxon>Hericiaceae</taxon>
        <taxon>Dentipellis</taxon>
    </lineage>
</organism>
<evidence type="ECO:0000256" key="11">
    <source>
        <dbReference type="ARBA" id="ARBA00022989"/>
    </source>
</evidence>
<dbReference type="UniPathway" id="UPA00222"/>
<dbReference type="SUPFAM" id="SSF55856">
    <property type="entry name" value="Cytochrome b5-like heme/steroid binding domain"/>
    <property type="match status" value="1"/>
</dbReference>
<evidence type="ECO:0000256" key="13">
    <source>
        <dbReference type="ARBA" id="ARBA00023004"/>
    </source>
</evidence>
<sequence>MGLPLWSREDVAARILQGDVLFILNGNVIRVPQTWLEVHPGGVLSILHFVGRDATDEVEAYHSDETIRRMRGYIVATVNTLPDGWRPLQPPIHIGWLRTVKDGNLEWHSEATPDYSKENSPESPESQILLVKREDIAFTASGPSRDQIEPPPVPLSLKTQTEHSKAYKELHKRVKAAGLYDTPFFTGYGPEVVRYILCAIGSYLAYQRQWFFVSAVCLGALWHQLVFFVHDLGHLGVTHHWAKDRIVSIILADWIGGLSVGWWVHNHNIHHVVTNHPTHDPDIQHLPFFAISPAFFKSLYSSYYKRELTFDTFSRYMVAVQHRLFYVIMSLARFNLYRLSYEHLWVTRNDPIKARGGRWAWWLEVVGLVFWWYWYSNVVRGCGTWQKSLMFLLVSNMVPSPLHVQIVLSHFSRSTADLGPTESFPHRQMRTTTDVICHPSVAFLHGGLHLQVTHHLFPRLPRHNLLEASYLVKDFAKEQGLEYAEFGFVSGNGEVCSTLKGVADQLKIMDMVASAEIKEALGIKKD</sequence>
<keyword evidence="14" id="KW-0443">Lipid metabolism</keyword>
<evidence type="ECO:0000256" key="7">
    <source>
        <dbReference type="ARBA" id="ARBA00022617"/>
    </source>
</evidence>
<evidence type="ECO:0000256" key="6">
    <source>
        <dbReference type="ARBA" id="ARBA00016939"/>
    </source>
</evidence>
<comment type="pathway">
    <text evidence="2">Lipid metabolism; sphingolipid metabolism.</text>
</comment>
<keyword evidence="11" id="KW-1133">Transmembrane helix</keyword>
<protein>
    <recommendedName>
        <fullName evidence="6">Delta 8-(E)-sphingolipid desaturase</fullName>
        <ecNumber evidence="5">1.14.19.18</ecNumber>
    </recommendedName>
</protein>
<evidence type="ECO:0000256" key="8">
    <source>
        <dbReference type="ARBA" id="ARBA00022692"/>
    </source>
</evidence>
<comment type="subcellular location">
    <subcellularLocation>
        <location evidence="1">Membrane</location>
        <topology evidence="1">Multi-pass membrane protein</topology>
    </subcellularLocation>
</comment>
<dbReference type="GO" id="GO:0016717">
    <property type="term" value="F:oxidoreductase activity, acting on paired donors, with oxidation of a pair of donors resulting in the reduction of molecular oxygen to two molecules of water"/>
    <property type="evidence" value="ECO:0007669"/>
    <property type="project" value="TreeGrafter"/>
</dbReference>
<evidence type="ECO:0000256" key="1">
    <source>
        <dbReference type="ARBA" id="ARBA00004141"/>
    </source>
</evidence>
<dbReference type="STRING" id="205917.A0A4Y9XXR9"/>
<keyword evidence="13" id="KW-0408">Iron</keyword>
<comment type="caution">
    <text evidence="17">The sequence shown here is derived from an EMBL/GenBank/DDBJ whole genome shotgun (WGS) entry which is preliminary data.</text>
</comment>
<dbReference type="Pfam" id="PF00173">
    <property type="entry name" value="Cyt-b5"/>
    <property type="match status" value="1"/>
</dbReference>
<dbReference type="EMBL" id="SEOQ01001161">
    <property type="protein sequence ID" value="TFY53379.1"/>
    <property type="molecule type" value="Genomic_DNA"/>
</dbReference>
<dbReference type="InterPro" id="IPR012171">
    <property type="entry name" value="Fatty_acid_desaturase"/>
</dbReference>
<evidence type="ECO:0000256" key="12">
    <source>
        <dbReference type="ARBA" id="ARBA00023002"/>
    </source>
</evidence>
<dbReference type="Pfam" id="PF00487">
    <property type="entry name" value="FA_desaturase"/>
    <property type="match status" value="1"/>
</dbReference>
<evidence type="ECO:0000256" key="14">
    <source>
        <dbReference type="ARBA" id="ARBA00023098"/>
    </source>
</evidence>
<dbReference type="AlphaFoldDB" id="A0A4Y9XXR9"/>
<dbReference type="PANTHER" id="PTHR19353">
    <property type="entry name" value="FATTY ACID DESATURASE 2"/>
    <property type="match status" value="1"/>
</dbReference>
<accession>A0A4Y9XXR9</accession>
<evidence type="ECO:0000256" key="5">
    <source>
        <dbReference type="ARBA" id="ARBA00012019"/>
    </source>
</evidence>
<dbReference type="GO" id="GO:0006665">
    <property type="term" value="P:sphingolipid metabolic process"/>
    <property type="evidence" value="ECO:0007669"/>
    <property type="project" value="UniProtKB-UniPathway"/>
</dbReference>
<evidence type="ECO:0000256" key="3">
    <source>
        <dbReference type="ARBA" id="ARBA00004991"/>
    </source>
</evidence>
<feature type="domain" description="Cytochrome b5 heme-binding" evidence="16">
    <location>
        <begin position="3"/>
        <end position="79"/>
    </location>
</feature>
<comment type="pathway">
    <text evidence="3">Sphingolipid metabolism.</text>
</comment>
<dbReference type="GO" id="GO:0046872">
    <property type="term" value="F:metal ion binding"/>
    <property type="evidence" value="ECO:0007669"/>
    <property type="project" value="UniProtKB-KW"/>
</dbReference>
<keyword evidence="15" id="KW-0472">Membrane</keyword>
<dbReference type="CDD" id="cd03506">
    <property type="entry name" value="Delta6-FADS-like"/>
    <property type="match status" value="1"/>
</dbReference>
<evidence type="ECO:0000256" key="2">
    <source>
        <dbReference type="ARBA" id="ARBA00004760"/>
    </source>
</evidence>
<keyword evidence="9" id="KW-0479">Metal-binding</keyword>
<dbReference type="PIRSF" id="PIRSF015921">
    <property type="entry name" value="FA_sphinglp_des"/>
    <property type="match status" value="1"/>
</dbReference>
<dbReference type="PANTHER" id="PTHR19353:SF30">
    <property type="entry name" value="DELTA 8-(E)-SPHINGOLIPID DESATURASE"/>
    <property type="match status" value="1"/>
</dbReference>